<reference evidence="1" key="1">
    <citation type="submission" date="2014-11" db="EMBL/GenBank/DDBJ databases">
        <authorList>
            <person name="Amaro Gonzalez C."/>
        </authorList>
    </citation>
    <scope>NUCLEOTIDE SEQUENCE</scope>
</reference>
<sequence>MTLSNPRD</sequence>
<dbReference type="EMBL" id="GBXM01057364">
    <property type="protein sequence ID" value="JAH51213.1"/>
    <property type="molecule type" value="Transcribed_RNA"/>
</dbReference>
<evidence type="ECO:0000313" key="1">
    <source>
        <dbReference type="EMBL" id="JAH51213.1"/>
    </source>
</evidence>
<accession>A0A0E9TEP5</accession>
<organism evidence="1">
    <name type="scientific">Anguilla anguilla</name>
    <name type="common">European freshwater eel</name>
    <name type="synonym">Muraena anguilla</name>
    <dbReference type="NCBI Taxonomy" id="7936"/>
    <lineage>
        <taxon>Eukaryota</taxon>
        <taxon>Metazoa</taxon>
        <taxon>Chordata</taxon>
        <taxon>Craniata</taxon>
        <taxon>Vertebrata</taxon>
        <taxon>Euteleostomi</taxon>
        <taxon>Actinopterygii</taxon>
        <taxon>Neopterygii</taxon>
        <taxon>Teleostei</taxon>
        <taxon>Anguilliformes</taxon>
        <taxon>Anguillidae</taxon>
        <taxon>Anguilla</taxon>
    </lineage>
</organism>
<reference evidence="1" key="2">
    <citation type="journal article" date="2015" name="Fish Shellfish Immunol.">
        <title>Early steps in the European eel (Anguilla anguilla)-Vibrio vulnificus interaction in the gills: Role of the RtxA13 toxin.</title>
        <authorList>
            <person name="Callol A."/>
            <person name="Pajuelo D."/>
            <person name="Ebbesson L."/>
            <person name="Teles M."/>
            <person name="MacKenzie S."/>
            <person name="Amaro C."/>
        </authorList>
    </citation>
    <scope>NUCLEOTIDE SEQUENCE</scope>
</reference>
<name>A0A0E9TEP5_ANGAN</name>
<proteinExistence type="predicted"/>
<protein>
    <submittedName>
        <fullName evidence="1">Uncharacterized protein</fullName>
    </submittedName>
</protein>